<dbReference type="PROSITE" id="PS50943">
    <property type="entry name" value="HTH_CROC1"/>
    <property type="match status" value="1"/>
</dbReference>
<dbReference type="Gene3D" id="1.10.260.40">
    <property type="entry name" value="lambda repressor-like DNA-binding domains"/>
    <property type="match status" value="1"/>
</dbReference>
<reference evidence="2 3" key="1">
    <citation type="journal article" date="2015" name="Int. J. Syst. Evol. Microbiol.">
        <title>Tumebacillus algifaecis sp. nov., isolated from decomposing algal scum.</title>
        <authorList>
            <person name="Wu Y.F."/>
            <person name="Zhang B."/>
            <person name="Xing P."/>
            <person name="Wu Q.L."/>
            <person name="Liu S.J."/>
        </authorList>
    </citation>
    <scope>NUCLEOTIDE SEQUENCE [LARGE SCALE GENOMIC DNA]</scope>
    <source>
        <strain evidence="2 3">THMBR28</strain>
    </source>
</reference>
<dbReference type="Proteomes" id="UP000214688">
    <property type="component" value="Chromosome"/>
</dbReference>
<dbReference type="GO" id="GO:0003677">
    <property type="term" value="F:DNA binding"/>
    <property type="evidence" value="ECO:0007669"/>
    <property type="project" value="InterPro"/>
</dbReference>
<dbReference type="CDD" id="cd00093">
    <property type="entry name" value="HTH_XRE"/>
    <property type="match status" value="1"/>
</dbReference>
<gene>
    <name evidence="2" type="ORF">CIG75_19255</name>
</gene>
<dbReference type="Pfam" id="PF13560">
    <property type="entry name" value="HTH_31"/>
    <property type="match status" value="1"/>
</dbReference>
<dbReference type="OrthoDB" id="2990825at2"/>
<dbReference type="InterPro" id="IPR001387">
    <property type="entry name" value="Cro/C1-type_HTH"/>
</dbReference>
<dbReference type="EMBL" id="CP022657">
    <property type="protein sequence ID" value="ASS76872.1"/>
    <property type="molecule type" value="Genomic_DNA"/>
</dbReference>
<evidence type="ECO:0000313" key="3">
    <source>
        <dbReference type="Proteomes" id="UP000214688"/>
    </source>
</evidence>
<evidence type="ECO:0000259" key="1">
    <source>
        <dbReference type="PROSITE" id="PS50943"/>
    </source>
</evidence>
<dbReference type="KEGG" id="tab:CIG75_19255"/>
<feature type="domain" description="HTH cro/C1-type" evidence="1">
    <location>
        <begin position="6"/>
        <end position="60"/>
    </location>
</feature>
<sequence length="83" mass="9248">MKPEILEEYRLKKGLSITEVASQMGKTPGWYSRIKDGKQGLHPKYVAQLASVLGVKPEKLSREYFFGNELEQSASCANKTVSA</sequence>
<accession>A0A223D5K2</accession>
<protein>
    <recommendedName>
        <fullName evidence="1">HTH cro/C1-type domain-containing protein</fullName>
    </recommendedName>
</protein>
<evidence type="ECO:0000313" key="2">
    <source>
        <dbReference type="EMBL" id="ASS76872.1"/>
    </source>
</evidence>
<dbReference type="SUPFAM" id="SSF47413">
    <property type="entry name" value="lambda repressor-like DNA-binding domains"/>
    <property type="match status" value="1"/>
</dbReference>
<name>A0A223D5K2_9BACL</name>
<dbReference type="InterPro" id="IPR010982">
    <property type="entry name" value="Lambda_DNA-bd_dom_sf"/>
</dbReference>
<keyword evidence="3" id="KW-1185">Reference proteome</keyword>
<organism evidence="2 3">
    <name type="scientific">Tumebacillus algifaecis</name>
    <dbReference type="NCBI Taxonomy" id="1214604"/>
    <lineage>
        <taxon>Bacteria</taxon>
        <taxon>Bacillati</taxon>
        <taxon>Bacillota</taxon>
        <taxon>Bacilli</taxon>
        <taxon>Bacillales</taxon>
        <taxon>Alicyclobacillaceae</taxon>
        <taxon>Tumebacillus</taxon>
    </lineage>
</organism>
<dbReference type="SMART" id="SM00530">
    <property type="entry name" value="HTH_XRE"/>
    <property type="match status" value="1"/>
</dbReference>
<dbReference type="RefSeq" id="WP_094238099.1">
    <property type="nucleotide sequence ID" value="NZ_CP022657.1"/>
</dbReference>
<dbReference type="AlphaFoldDB" id="A0A223D5K2"/>
<proteinExistence type="predicted"/>